<dbReference type="RefSeq" id="WP_057951845.1">
    <property type="nucleotide sequence ID" value="NZ_CP013118.1"/>
</dbReference>
<dbReference type="EMBL" id="CP013118">
    <property type="protein sequence ID" value="ALO14282.1"/>
    <property type="molecule type" value="Genomic_DNA"/>
</dbReference>
<accession>A0A0S2HW95</accession>
<evidence type="ECO:0008006" key="3">
    <source>
        <dbReference type="Google" id="ProtNLM"/>
    </source>
</evidence>
<dbReference type="OrthoDB" id="8453666at2"/>
<organism evidence="1 2">
    <name type="scientific">Salinivirga cyanobacteriivorans</name>
    <dbReference type="NCBI Taxonomy" id="1307839"/>
    <lineage>
        <taxon>Bacteria</taxon>
        <taxon>Pseudomonadati</taxon>
        <taxon>Bacteroidota</taxon>
        <taxon>Bacteroidia</taxon>
        <taxon>Bacteroidales</taxon>
        <taxon>Salinivirgaceae</taxon>
        <taxon>Salinivirga</taxon>
    </lineage>
</organism>
<dbReference type="STRING" id="1307839.L21SP5_00610"/>
<evidence type="ECO:0000313" key="1">
    <source>
        <dbReference type="EMBL" id="ALO14282.1"/>
    </source>
</evidence>
<dbReference type="Gene3D" id="3.30.470.20">
    <property type="entry name" value="ATP-grasp fold, B domain"/>
    <property type="match status" value="1"/>
</dbReference>
<dbReference type="SUPFAM" id="SSF56059">
    <property type="entry name" value="Glutathione synthetase ATP-binding domain-like"/>
    <property type="match status" value="1"/>
</dbReference>
<proteinExistence type="predicted"/>
<reference evidence="1 2" key="1">
    <citation type="submission" date="2015-11" db="EMBL/GenBank/DDBJ databases">
        <title>Description and complete genome sequence of a novel strain predominating in hypersaline microbial mats and representing a new family of the Bacteriodetes phylum.</title>
        <authorList>
            <person name="Spring S."/>
            <person name="Bunk B."/>
            <person name="Sproer C."/>
            <person name="Klenk H.-P."/>
        </authorList>
    </citation>
    <scope>NUCLEOTIDE SEQUENCE [LARGE SCALE GENOMIC DNA]</scope>
    <source>
        <strain evidence="1 2">L21-Spi-D4</strain>
    </source>
</reference>
<name>A0A0S2HW95_9BACT</name>
<dbReference type="AlphaFoldDB" id="A0A0S2HW95"/>
<evidence type="ECO:0000313" key="2">
    <source>
        <dbReference type="Proteomes" id="UP000064893"/>
    </source>
</evidence>
<gene>
    <name evidence="1" type="ORF">L21SP5_00610</name>
</gene>
<dbReference type="Proteomes" id="UP000064893">
    <property type="component" value="Chromosome"/>
</dbReference>
<dbReference type="KEGG" id="blq:L21SP5_00610"/>
<sequence length="296" mass="34804">MFFVNTYQKKYPLPKQIYKEVRFWLKYYKRYYKNGKVHKNILFYPRFPDRKTVIKKILDDLNYNITTCRKLPYERIVHWQDTTFREYDDAVRELASKEKVINFNCKDISKPTVDRLHEKVFGYSTVVDPQNFEGRCVKKSVLNARHDGVILNCPVNDEPQEGYFYQRLIDNQYDDQVVEDIRVSIIGDSIPFVILKYKPVDKRFGGFRKNQDGVKAPVVKETDDVLSKEEQQKIIELCNEIGLDIGELDALRNREDGKVYVIDINNTPTGPSHLTEDELSFAVSRLSAAFEKEFLS</sequence>
<keyword evidence="2" id="KW-1185">Reference proteome</keyword>
<protein>
    <recommendedName>
        <fullName evidence="3">ATP-grasp domain-containing protein</fullName>
    </recommendedName>
</protein>